<gene>
    <name evidence="2" type="ORF">CPELLU_LOCUS15744</name>
</gene>
<dbReference type="PANTHER" id="PTHR45786">
    <property type="entry name" value="DNA BINDING PROTEIN-LIKE"/>
    <property type="match status" value="1"/>
</dbReference>
<evidence type="ECO:0000313" key="3">
    <source>
        <dbReference type="Proteomes" id="UP000789759"/>
    </source>
</evidence>
<accession>A0A9N9JBX7</accession>
<dbReference type="Proteomes" id="UP000789759">
    <property type="component" value="Unassembled WGS sequence"/>
</dbReference>
<dbReference type="EMBL" id="CAJVQA010021417">
    <property type="protein sequence ID" value="CAG8768785.1"/>
    <property type="molecule type" value="Genomic_DNA"/>
</dbReference>
<reference evidence="2" key="1">
    <citation type="submission" date="2021-06" db="EMBL/GenBank/DDBJ databases">
        <authorList>
            <person name="Kallberg Y."/>
            <person name="Tangrot J."/>
            <person name="Rosling A."/>
        </authorList>
    </citation>
    <scope>NUCLEOTIDE SEQUENCE</scope>
    <source>
        <strain evidence="2">FL966</strain>
    </source>
</reference>
<evidence type="ECO:0000256" key="1">
    <source>
        <dbReference type="SAM" id="MobiDB-lite"/>
    </source>
</evidence>
<protein>
    <submittedName>
        <fullName evidence="2">10075_t:CDS:1</fullName>
    </submittedName>
</protein>
<dbReference type="AlphaFoldDB" id="A0A9N9JBX7"/>
<evidence type="ECO:0000313" key="2">
    <source>
        <dbReference type="EMBL" id="CAG8768785.1"/>
    </source>
</evidence>
<dbReference type="OrthoDB" id="2448079at2759"/>
<feature type="region of interest" description="Disordered" evidence="1">
    <location>
        <begin position="37"/>
        <end position="65"/>
    </location>
</feature>
<name>A0A9N9JBX7_9GLOM</name>
<comment type="caution">
    <text evidence="2">The sequence shown here is derived from an EMBL/GenBank/DDBJ whole genome shotgun (WGS) entry which is preliminary data.</text>
</comment>
<organism evidence="2 3">
    <name type="scientific">Cetraspora pellucida</name>
    <dbReference type="NCBI Taxonomy" id="1433469"/>
    <lineage>
        <taxon>Eukaryota</taxon>
        <taxon>Fungi</taxon>
        <taxon>Fungi incertae sedis</taxon>
        <taxon>Mucoromycota</taxon>
        <taxon>Glomeromycotina</taxon>
        <taxon>Glomeromycetes</taxon>
        <taxon>Diversisporales</taxon>
        <taxon>Gigasporaceae</taxon>
        <taxon>Cetraspora</taxon>
    </lineage>
</organism>
<proteinExistence type="predicted"/>
<sequence>MVNTSRRAIAQQLRHACKRKLQTCTSEPNRRAIAQQERREHERVGNTVNQRAVSQQERRRRKRIENTIDRRSIAQQSRRELEQAKRARTIPDNEIFAQFQLQNIQHSLSHIDTVCIHCSALHWLDERIVNSSKTNPKFGSYCRHGKVILPLLHNLPLLLWQLFEGQDEQCKEFHANIRQYNAAHAFTSLKVNIDQTILNGHSPYSFRIHGELRHHSGSLLPESSLNANYAQLYIYDPDIAHQIRME</sequence>
<feature type="compositionally biased region" description="Polar residues" evidence="1">
    <location>
        <begin position="46"/>
        <end position="55"/>
    </location>
</feature>
<dbReference type="PANTHER" id="PTHR45786:SF74">
    <property type="entry name" value="ATP-DEPENDENT DNA HELICASE"/>
    <property type="match status" value="1"/>
</dbReference>
<keyword evidence="3" id="KW-1185">Reference proteome</keyword>